<dbReference type="AlphaFoldDB" id="A0A7J5BPP8"/>
<dbReference type="Pfam" id="PF13191">
    <property type="entry name" value="AAA_16"/>
    <property type="match status" value="1"/>
</dbReference>
<dbReference type="OrthoDB" id="2020141at2"/>
<keyword evidence="2" id="KW-0067">ATP-binding</keyword>
<name>A0A7J5BPP8_9MICO</name>
<protein>
    <submittedName>
        <fullName evidence="2">ATP-binding protein</fullName>
    </submittedName>
</protein>
<dbReference type="PANTHER" id="PTHR34301:SF8">
    <property type="entry name" value="ATPASE DOMAIN-CONTAINING PROTEIN"/>
    <property type="match status" value="1"/>
</dbReference>
<dbReference type="GO" id="GO:0005524">
    <property type="term" value="F:ATP binding"/>
    <property type="evidence" value="ECO:0007669"/>
    <property type="project" value="UniProtKB-KW"/>
</dbReference>
<organism evidence="2 3">
    <name type="scientific">Pseudoclavibacter chungangensis</name>
    <dbReference type="NCBI Taxonomy" id="587635"/>
    <lineage>
        <taxon>Bacteria</taxon>
        <taxon>Bacillati</taxon>
        <taxon>Actinomycetota</taxon>
        <taxon>Actinomycetes</taxon>
        <taxon>Micrococcales</taxon>
        <taxon>Microbacteriaceae</taxon>
        <taxon>Pseudoclavibacter</taxon>
    </lineage>
</organism>
<dbReference type="Gene3D" id="3.40.50.300">
    <property type="entry name" value="P-loop containing nucleotide triphosphate hydrolases"/>
    <property type="match status" value="1"/>
</dbReference>
<sequence>MSAPRNPFTPSFGGTPPLLVGRETEIADFERALDDGPGALGRATLITGLRGVGKTVMLNALEDVARQAGWLVVAETATRGLADRIERDALPRLLAEHDPEAEHRRVAGVTLPMGAGGLSTTVDARYRPSGTLRSLLERLGAVLSERGSGVLITIDEVHRREIEDLRIVTTAVQHAVREGLDVAFIGAGLKPNINGLRGDALLTFLRRSHVLELGQLHYAACVRALDEPVRDAGRRFAPDALELAAQGTQGYPFLVQFIGAQSWIAAGDREVIERADARAAIARARIAMAQYIYEPTLAALSDVDRSFLQAMSEDDGPSRIEDLRARLDATSGFVGVYRKRLLDDGLIAPAGYGRVQYTTPYLREYLRSEGAAAPDASPIERGFGPEPGH</sequence>
<dbReference type="Proteomes" id="UP000467240">
    <property type="component" value="Unassembled WGS sequence"/>
</dbReference>
<dbReference type="SUPFAM" id="SSF52540">
    <property type="entry name" value="P-loop containing nucleoside triphosphate hydrolases"/>
    <property type="match status" value="1"/>
</dbReference>
<dbReference type="RefSeq" id="WP_158041091.1">
    <property type="nucleotide sequence ID" value="NZ_JACCFV010000001.1"/>
</dbReference>
<dbReference type="InterPro" id="IPR041664">
    <property type="entry name" value="AAA_16"/>
</dbReference>
<dbReference type="InterPro" id="IPR027417">
    <property type="entry name" value="P-loop_NTPase"/>
</dbReference>
<keyword evidence="3" id="KW-1185">Reference proteome</keyword>
<comment type="caution">
    <text evidence="2">The sequence shown here is derived from an EMBL/GenBank/DDBJ whole genome shotgun (WGS) entry which is preliminary data.</text>
</comment>
<proteinExistence type="predicted"/>
<dbReference type="PANTHER" id="PTHR34301">
    <property type="entry name" value="DNA-BINDING PROTEIN-RELATED"/>
    <property type="match status" value="1"/>
</dbReference>
<dbReference type="EMBL" id="WBJZ01000015">
    <property type="protein sequence ID" value="KAB1655326.1"/>
    <property type="molecule type" value="Genomic_DNA"/>
</dbReference>
<evidence type="ECO:0000313" key="3">
    <source>
        <dbReference type="Proteomes" id="UP000467240"/>
    </source>
</evidence>
<gene>
    <name evidence="2" type="ORF">F8O01_11905</name>
</gene>
<evidence type="ECO:0000313" key="2">
    <source>
        <dbReference type="EMBL" id="KAB1655326.1"/>
    </source>
</evidence>
<evidence type="ECO:0000259" key="1">
    <source>
        <dbReference type="Pfam" id="PF13191"/>
    </source>
</evidence>
<accession>A0A7J5BPP8</accession>
<feature type="domain" description="Orc1-like AAA ATPase" evidence="1">
    <location>
        <begin position="19"/>
        <end position="170"/>
    </location>
</feature>
<reference evidence="2 3" key="1">
    <citation type="submission" date="2019-09" db="EMBL/GenBank/DDBJ databases">
        <title>Phylogeny of genus Pseudoclavibacter and closely related genus.</title>
        <authorList>
            <person name="Li Y."/>
        </authorList>
    </citation>
    <scope>NUCLEOTIDE SEQUENCE [LARGE SCALE GENOMIC DNA]</scope>
    <source>
        <strain evidence="2 3">DSM 23821</strain>
    </source>
</reference>
<keyword evidence="2" id="KW-0547">Nucleotide-binding</keyword>